<evidence type="ECO:0000313" key="3">
    <source>
        <dbReference type="EMBL" id="PIA30485.1"/>
    </source>
</evidence>
<protein>
    <recommendedName>
        <fullName evidence="5">Phenazine biosynthesis protein</fullName>
    </recommendedName>
</protein>
<evidence type="ECO:0000313" key="4">
    <source>
        <dbReference type="Proteomes" id="UP000230069"/>
    </source>
</evidence>
<dbReference type="Proteomes" id="UP000230069">
    <property type="component" value="Unassembled WGS sequence"/>
</dbReference>
<dbReference type="PANTHER" id="PTHR13774">
    <property type="entry name" value="PHENAZINE BIOSYNTHESIS PROTEIN"/>
    <property type="match status" value="1"/>
</dbReference>
<sequence length="373" mass="40895">MQNVHEFSPPQDGLQATALRYICSRLLNQEKVDAFTDSPFKGNPAAVCLLEEDRDEDWLQSVAKEFNISETCYLTRIRTDTESTVVNESLNSTDLTPRFLLRWFTPVGEVKLCGHATLASAHVLLASGLVKSNIIEFSTLSGILTAKKVQAGMLDTSSSLNDKAEDHFSIELDFPTDSVVKLCGHATLASAHVLLASGLVKSNIIEFSTLSGILTAKKVQAGMLDTSSSLNDKAEDHFSIELDFPTDSVVECEPHDIPLIPLTLNGAPIINIKKMATTDLQPKFDEIHKCPGRGVIITGIAPSESGFDFFSRFFCPKLGVNEVVYHLRPDTLLTSLFFFINRGGILDLHLNEETQRLLIAGRSVIVMEGSLLV</sequence>
<comment type="similarity">
    <text evidence="1">Belongs to the PhzF family.</text>
</comment>
<proteinExistence type="inferred from homology"/>
<keyword evidence="2" id="KW-0413">Isomerase</keyword>
<dbReference type="SUPFAM" id="SSF54506">
    <property type="entry name" value="Diaminopimelate epimerase-like"/>
    <property type="match status" value="2"/>
</dbReference>
<dbReference type="AlphaFoldDB" id="A0A2G5CGS5"/>
<dbReference type="InParanoid" id="A0A2G5CGS5"/>
<keyword evidence="4" id="KW-1185">Reference proteome</keyword>
<dbReference type="STRING" id="218851.A0A2G5CGS5"/>
<evidence type="ECO:0000256" key="2">
    <source>
        <dbReference type="ARBA" id="ARBA00023235"/>
    </source>
</evidence>
<dbReference type="FunCoup" id="A0A2G5CGS5">
    <property type="interactions" value="862"/>
</dbReference>
<dbReference type="GO" id="GO:0016853">
    <property type="term" value="F:isomerase activity"/>
    <property type="evidence" value="ECO:0007669"/>
    <property type="project" value="UniProtKB-KW"/>
</dbReference>
<dbReference type="PANTHER" id="PTHR13774:SF17">
    <property type="entry name" value="PHENAZINE BIOSYNTHESIS-LIKE DOMAIN-CONTAINING PROTEIN"/>
    <property type="match status" value="1"/>
</dbReference>
<reference evidence="3 4" key="1">
    <citation type="submission" date="2017-09" db="EMBL/GenBank/DDBJ databases">
        <title>WGS assembly of Aquilegia coerulea Goldsmith.</title>
        <authorList>
            <person name="Hodges S."/>
            <person name="Kramer E."/>
            <person name="Nordborg M."/>
            <person name="Tomkins J."/>
            <person name="Borevitz J."/>
            <person name="Derieg N."/>
            <person name="Yan J."/>
            <person name="Mihaltcheva S."/>
            <person name="Hayes R.D."/>
            <person name="Rokhsar D."/>
        </authorList>
    </citation>
    <scope>NUCLEOTIDE SEQUENCE [LARGE SCALE GENOMIC DNA]</scope>
    <source>
        <strain evidence="4">cv. Goldsmith</strain>
    </source>
</reference>
<dbReference type="InterPro" id="IPR003719">
    <property type="entry name" value="Phenazine_PhzF-like"/>
</dbReference>
<gene>
    <name evidence="3" type="ORF">AQUCO_05500038v1</name>
</gene>
<dbReference type="Gene3D" id="3.10.310.10">
    <property type="entry name" value="Diaminopimelate Epimerase, Chain A, domain 1"/>
    <property type="match status" value="3"/>
</dbReference>
<name>A0A2G5CGS5_AQUCA</name>
<dbReference type="Pfam" id="PF02567">
    <property type="entry name" value="PhzC-PhzF"/>
    <property type="match status" value="2"/>
</dbReference>
<accession>A0A2G5CGS5</accession>
<evidence type="ECO:0008006" key="5">
    <source>
        <dbReference type="Google" id="ProtNLM"/>
    </source>
</evidence>
<evidence type="ECO:0000256" key="1">
    <source>
        <dbReference type="ARBA" id="ARBA00008270"/>
    </source>
</evidence>
<dbReference type="EMBL" id="KZ305072">
    <property type="protein sequence ID" value="PIA30485.1"/>
    <property type="molecule type" value="Genomic_DNA"/>
</dbReference>
<dbReference type="GO" id="GO:0005737">
    <property type="term" value="C:cytoplasm"/>
    <property type="evidence" value="ECO:0007669"/>
    <property type="project" value="TreeGrafter"/>
</dbReference>
<dbReference type="OrthoDB" id="75169at2759"/>
<organism evidence="3 4">
    <name type="scientific">Aquilegia coerulea</name>
    <name type="common">Rocky mountain columbine</name>
    <dbReference type="NCBI Taxonomy" id="218851"/>
    <lineage>
        <taxon>Eukaryota</taxon>
        <taxon>Viridiplantae</taxon>
        <taxon>Streptophyta</taxon>
        <taxon>Embryophyta</taxon>
        <taxon>Tracheophyta</taxon>
        <taxon>Spermatophyta</taxon>
        <taxon>Magnoliopsida</taxon>
        <taxon>Ranunculales</taxon>
        <taxon>Ranunculaceae</taxon>
        <taxon>Thalictroideae</taxon>
        <taxon>Aquilegia</taxon>
    </lineage>
</organism>